<evidence type="ECO:0000256" key="6">
    <source>
        <dbReference type="ARBA" id="ARBA00034316"/>
    </source>
</evidence>
<dbReference type="InterPro" id="IPR056175">
    <property type="entry name" value="Acb1-like_C"/>
</dbReference>
<evidence type="ECO:0000256" key="2">
    <source>
        <dbReference type="ARBA" id="ARBA00034233"/>
    </source>
</evidence>
<evidence type="ECO:0000256" key="5">
    <source>
        <dbReference type="ARBA" id="ARBA00034283"/>
    </source>
</evidence>
<keyword evidence="10" id="KW-0436">Ligase</keyword>
<dbReference type="Gene3D" id="3.90.1140.10">
    <property type="entry name" value="Cyclic phosphodiesterase"/>
    <property type="match status" value="1"/>
</dbReference>
<sequence>MAHPLLENSMRVAAKVLYSVLRTVDDGFYAWADPSEAGYLALSDLKRRFRNPDLKYDNTTSLHCTLMYHTGPLPQEATMPEDRTITGLATGVECWTDHKQRQILVLRVYSPEIQAIHEHLVSQGFKHGHPDYNAHITLGKFHDEVPGLVDQMNAYLADNHVVIEFQPKVYADTIN</sequence>
<keyword evidence="1" id="KW-0378">Hydrolase</keyword>
<dbReference type="GO" id="GO:0016874">
    <property type="term" value="F:ligase activity"/>
    <property type="evidence" value="ECO:0007669"/>
    <property type="project" value="UniProtKB-KW"/>
</dbReference>
<evidence type="ECO:0000256" key="1">
    <source>
        <dbReference type="ARBA" id="ARBA00022801"/>
    </source>
</evidence>
<evidence type="ECO:0000256" key="4">
    <source>
        <dbReference type="ARBA" id="ARBA00034244"/>
    </source>
</evidence>
<protein>
    <recommendedName>
        <fullName evidence="7">Anti-CBASS protein Acb1</fullName>
    </recommendedName>
</protein>
<evidence type="ECO:0000313" key="11">
    <source>
        <dbReference type="Proteomes" id="UP000320799"/>
    </source>
</evidence>
<evidence type="ECO:0000313" key="10">
    <source>
        <dbReference type="EMBL" id="QDH83605.1"/>
    </source>
</evidence>
<dbReference type="GO" id="GO:0016787">
    <property type="term" value="F:hydrolase activity"/>
    <property type="evidence" value="ECO:0007669"/>
    <property type="project" value="UniProtKB-KW"/>
</dbReference>
<dbReference type="KEGG" id="vg:56136080"/>
<comment type="similarity">
    <text evidence="6">Belongs to the anti-CBASS protein Acb1 family.</text>
</comment>
<comment type="catalytic activity">
    <reaction evidence="5">
        <text>3',3'-cGAMP + H2O = G[3'-5']pAp[3'] + H(+)</text>
        <dbReference type="Rhea" id="RHEA:72831"/>
        <dbReference type="ChEBI" id="CHEBI:15377"/>
        <dbReference type="ChEBI" id="CHEBI:15378"/>
        <dbReference type="ChEBI" id="CHEBI:71501"/>
        <dbReference type="ChEBI" id="CHEBI:192497"/>
    </reaction>
    <physiologicalReaction direction="left-to-right" evidence="5">
        <dbReference type="Rhea" id="RHEA:72832"/>
    </physiologicalReaction>
</comment>
<dbReference type="Pfam" id="PF23474">
    <property type="entry name" value="Acb1"/>
    <property type="match status" value="1"/>
</dbReference>
<comment type="catalytic activity">
    <reaction evidence="2">
        <text>3',3',3'-cAAG + H2O = G[3'-5']pA[3'-5']pAp[3'] + H(+)</text>
        <dbReference type="Rhea" id="RHEA:72863"/>
        <dbReference type="ChEBI" id="CHEBI:15377"/>
        <dbReference type="ChEBI" id="CHEBI:15378"/>
        <dbReference type="ChEBI" id="CHEBI:143810"/>
        <dbReference type="ChEBI" id="CHEBI:192532"/>
    </reaction>
    <physiologicalReaction direction="left-to-right" evidence="2">
        <dbReference type="Rhea" id="RHEA:72864"/>
    </physiologicalReaction>
</comment>
<name>A0A514CT12_9CAUD</name>
<evidence type="ECO:0000256" key="3">
    <source>
        <dbReference type="ARBA" id="ARBA00034240"/>
    </source>
</evidence>
<keyword evidence="11" id="KW-1185">Reference proteome</keyword>
<accession>A0A514CT12</accession>
<organism evidence="10 11">
    <name type="scientific">Achromobacter phage Motura</name>
    <dbReference type="NCBI Taxonomy" id="2591403"/>
    <lineage>
        <taxon>Viruses</taxon>
        <taxon>Duplodnaviria</taxon>
        <taxon>Heunggongvirae</taxon>
        <taxon>Uroviricota</taxon>
        <taxon>Caudoviricetes</taxon>
        <taxon>Moturavirus</taxon>
        <taxon>Moturavirus motura</taxon>
    </lineage>
</organism>
<dbReference type="EMBL" id="MN094788">
    <property type="protein sequence ID" value="QDH83605.1"/>
    <property type="molecule type" value="Genomic_DNA"/>
</dbReference>
<comment type="catalytic activity">
    <reaction evidence="4">
        <text>3',3',3'-cAAG + H2O = A[3'-5']pG[3'-5']pAp[3'] + H(+)</text>
        <dbReference type="Rhea" id="RHEA:72867"/>
        <dbReference type="ChEBI" id="CHEBI:15377"/>
        <dbReference type="ChEBI" id="CHEBI:15378"/>
        <dbReference type="ChEBI" id="CHEBI:143810"/>
        <dbReference type="ChEBI" id="CHEBI:192533"/>
    </reaction>
    <physiologicalReaction direction="left-to-right" evidence="4">
        <dbReference type="Rhea" id="RHEA:72868"/>
    </physiologicalReaction>
</comment>
<dbReference type="InterPro" id="IPR009097">
    <property type="entry name" value="Cyclic_Pdiesterase"/>
</dbReference>
<reference evidence="10 11" key="1">
    <citation type="submission" date="2019-06" db="EMBL/GenBank/DDBJ databases">
        <authorList>
            <person name="Kincaid V.D."/>
            <person name="Fuller A."/>
            <person name="Hodges K."/>
            <person name="Bansal M."/>
            <person name="Essig J."/>
            <person name="Johnson A."/>
        </authorList>
    </citation>
    <scope>NUCLEOTIDE SEQUENCE [LARGE SCALE GENOMIC DNA]</scope>
</reference>
<proteinExistence type="inferred from homology"/>
<dbReference type="RefSeq" id="YP_009903804.1">
    <property type="nucleotide sequence ID" value="NC_049849.1"/>
</dbReference>
<dbReference type="Proteomes" id="UP000320799">
    <property type="component" value="Segment"/>
</dbReference>
<dbReference type="SUPFAM" id="SSF55144">
    <property type="entry name" value="LigT-like"/>
    <property type="match status" value="1"/>
</dbReference>
<evidence type="ECO:0000256" key="7">
    <source>
        <dbReference type="ARBA" id="ARBA00034343"/>
    </source>
</evidence>
<comment type="catalytic activity">
    <reaction evidence="3">
        <text>3',3',3'-c-tri-AMP + H2O = A[3'-5']pA[3'-5']pAp[3'] + H(+)</text>
        <dbReference type="Rhea" id="RHEA:72859"/>
        <dbReference type="ChEBI" id="CHEBI:15377"/>
        <dbReference type="ChEBI" id="CHEBI:15378"/>
        <dbReference type="ChEBI" id="CHEBI:192523"/>
        <dbReference type="ChEBI" id="CHEBI:192530"/>
    </reaction>
    <physiologicalReaction direction="left-to-right" evidence="3">
        <dbReference type="Rhea" id="RHEA:72860"/>
    </physiologicalReaction>
</comment>
<evidence type="ECO:0000259" key="9">
    <source>
        <dbReference type="Pfam" id="PF23474"/>
    </source>
</evidence>
<comment type="catalytic activity">
    <reaction evidence="8">
        <text>3',3'-cUAMP + H2O = U[3'-5']pAp[3'] + H(+)</text>
        <dbReference type="Rhea" id="RHEA:72835"/>
        <dbReference type="ChEBI" id="CHEBI:15377"/>
        <dbReference type="ChEBI" id="CHEBI:15378"/>
        <dbReference type="ChEBI" id="CHEBI:143809"/>
        <dbReference type="ChEBI" id="CHEBI:192498"/>
    </reaction>
    <physiologicalReaction direction="left-to-right" evidence="8">
        <dbReference type="Rhea" id="RHEA:72836"/>
    </physiologicalReaction>
</comment>
<dbReference type="GeneID" id="56136080"/>
<evidence type="ECO:0000256" key="8">
    <source>
        <dbReference type="ARBA" id="ARBA00048123"/>
    </source>
</evidence>
<feature type="domain" description="Anti-CBASS protein Acb1-like C-terminal" evidence="9">
    <location>
        <begin position="27"/>
        <end position="139"/>
    </location>
</feature>